<evidence type="ECO:0000256" key="1">
    <source>
        <dbReference type="SAM" id="MobiDB-lite"/>
    </source>
</evidence>
<protein>
    <submittedName>
        <fullName evidence="2">Uncharacterized protein</fullName>
    </submittedName>
</protein>
<feature type="region of interest" description="Disordered" evidence="1">
    <location>
        <begin position="16"/>
        <end position="36"/>
    </location>
</feature>
<dbReference type="Proteomes" id="UP000292957">
    <property type="component" value="Unassembled WGS sequence"/>
</dbReference>
<evidence type="ECO:0000313" key="2">
    <source>
        <dbReference type="EMBL" id="TBU24534.1"/>
    </source>
</evidence>
<dbReference type="AlphaFoldDB" id="A0A4Q9MB94"/>
<feature type="region of interest" description="Disordered" evidence="1">
    <location>
        <begin position="150"/>
        <end position="197"/>
    </location>
</feature>
<sequence>MPHTLPKSRLRFEHVQVSPPGQIPGLPPPRLSKTRTKPAWYSGRRSYVRGDLRTHFDQELQRLSGDPKAGMFWTFEDYIESVVLKHGHKLIGWPCDIAFGNLSYVHGGVDVLTRLDTLWTSGALKFIPITEDERIAASVDPYQLAPAPKCAHRKSQGGREDIGCARPRPKTNPYNLALRHPKNGPKTPKYVPAEWDE</sequence>
<gene>
    <name evidence="2" type="ORF">BD311DRAFT_741704</name>
</gene>
<feature type="compositionally biased region" description="Pro residues" evidence="1">
    <location>
        <begin position="21"/>
        <end position="30"/>
    </location>
</feature>
<dbReference type="OrthoDB" id="2730377at2759"/>
<name>A0A4Q9MB94_9APHY</name>
<accession>A0A4Q9MB94</accession>
<proteinExistence type="predicted"/>
<dbReference type="EMBL" id="ML143477">
    <property type="protein sequence ID" value="TBU24534.1"/>
    <property type="molecule type" value="Genomic_DNA"/>
</dbReference>
<reference evidence="2" key="1">
    <citation type="submission" date="2019-01" db="EMBL/GenBank/DDBJ databases">
        <title>Draft genome sequences of three monokaryotic isolates of the white-rot basidiomycete fungus Dichomitus squalens.</title>
        <authorList>
            <consortium name="DOE Joint Genome Institute"/>
            <person name="Lopez S.C."/>
            <person name="Andreopoulos B."/>
            <person name="Pangilinan J."/>
            <person name="Lipzen A."/>
            <person name="Riley R."/>
            <person name="Ahrendt S."/>
            <person name="Ng V."/>
            <person name="Barry K."/>
            <person name="Daum C."/>
            <person name="Grigoriev I.V."/>
            <person name="Hilden K.S."/>
            <person name="Makela M.R."/>
            <person name="de Vries R.P."/>
        </authorList>
    </citation>
    <scope>NUCLEOTIDE SEQUENCE [LARGE SCALE GENOMIC DNA]</scope>
    <source>
        <strain evidence="2">OM18370.1</strain>
    </source>
</reference>
<organism evidence="2">
    <name type="scientific">Dichomitus squalens</name>
    <dbReference type="NCBI Taxonomy" id="114155"/>
    <lineage>
        <taxon>Eukaryota</taxon>
        <taxon>Fungi</taxon>
        <taxon>Dikarya</taxon>
        <taxon>Basidiomycota</taxon>
        <taxon>Agaricomycotina</taxon>
        <taxon>Agaricomycetes</taxon>
        <taxon>Polyporales</taxon>
        <taxon>Polyporaceae</taxon>
        <taxon>Dichomitus</taxon>
    </lineage>
</organism>